<dbReference type="Gene3D" id="2.30.110.10">
    <property type="entry name" value="Electron Transport, Fmn-binding Protein, Chain A"/>
    <property type="match status" value="1"/>
</dbReference>
<reference evidence="6 7" key="1">
    <citation type="submission" date="2015-05" db="EMBL/GenBank/DDBJ databases">
        <title>Photobacterium galathea sp. nov.</title>
        <authorList>
            <person name="Machado H."/>
            <person name="Gram L."/>
        </authorList>
    </citation>
    <scope>NUCLEOTIDE SEQUENCE [LARGE SCALE GENOMIC DNA]</scope>
    <source>
        <strain evidence="6 7">DSM 22954</strain>
    </source>
</reference>
<evidence type="ECO:0000256" key="2">
    <source>
        <dbReference type="ARBA" id="ARBA00022741"/>
    </source>
</evidence>
<dbReference type="Proteomes" id="UP000035909">
    <property type="component" value="Unassembled WGS sequence"/>
</dbReference>
<dbReference type="Pfam" id="PF12945">
    <property type="entry name" value="PilZNR"/>
    <property type="match status" value="1"/>
</dbReference>
<keyword evidence="7" id="KW-1185">Reference proteome</keyword>
<dbReference type="Pfam" id="PF07238">
    <property type="entry name" value="PilZ"/>
    <property type="match status" value="1"/>
</dbReference>
<dbReference type="PATRIC" id="fig|320778.3.peg.3988"/>
<evidence type="ECO:0000313" key="6">
    <source>
        <dbReference type="EMBL" id="KLV06914.1"/>
    </source>
</evidence>
<feature type="domain" description="PilZ" evidence="4">
    <location>
        <begin position="123"/>
        <end position="226"/>
    </location>
</feature>
<evidence type="ECO:0000313" key="7">
    <source>
        <dbReference type="Proteomes" id="UP000035909"/>
    </source>
</evidence>
<evidence type="ECO:0000259" key="4">
    <source>
        <dbReference type="Pfam" id="PF07238"/>
    </source>
</evidence>
<accession>A0A0J1H562</accession>
<evidence type="ECO:0000256" key="3">
    <source>
        <dbReference type="ARBA" id="ARBA00023143"/>
    </source>
</evidence>
<keyword evidence="1" id="KW-0973">c-di-GMP</keyword>
<evidence type="ECO:0000259" key="5">
    <source>
        <dbReference type="Pfam" id="PF12945"/>
    </source>
</evidence>
<organism evidence="6 7">
    <name type="scientific">Photobacterium ganghwense</name>
    <dbReference type="NCBI Taxonomy" id="320778"/>
    <lineage>
        <taxon>Bacteria</taxon>
        <taxon>Pseudomonadati</taxon>
        <taxon>Pseudomonadota</taxon>
        <taxon>Gammaproteobacteria</taxon>
        <taxon>Vibrionales</taxon>
        <taxon>Vibrionaceae</taxon>
        <taxon>Photobacterium</taxon>
    </lineage>
</organism>
<feature type="domain" description="Type III secretion system flagellar brake protein YcgR PilZN" evidence="5">
    <location>
        <begin position="28"/>
        <end position="116"/>
    </location>
</feature>
<comment type="caution">
    <text evidence="6">The sequence shown here is derived from an EMBL/GenBank/DDBJ whole genome shotgun (WGS) entry which is preliminary data.</text>
</comment>
<keyword evidence="2" id="KW-0547">Nucleotide-binding</keyword>
<dbReference type="InterPro" id="IPR012349">
    <property type="entry name" value="Split_barrel_FMN-bd"/>
</dbReference>
<dbReference type="AlphaFoldDB" id="A0A0J1H562"/>
<dbReference type="InterPro" id="IPR009875">
    <property type="entry name" value="PilZ_domain"/>
</dbReference>
<name>A0A0J1H562_9GAMM</name>
<dbReference type="InterPro" id="IPR009926">
    <property type="entry name" value="T3SS_YcgR_PilZN"/>
</dbReference>
<evidence type="ECO:0008006" key="8">
    <source>
        <dbReference type="Google" id="ProtNLM"/>
    </source>
</evidence>
<dbReference type="EMBL" id="LDOU01000019">
    <property type="protein sequence ID" value="KLV06914.1"/>
    <property type="molecule type" value="Genomic_DNA"/>
</dbReference>
<sequence length="239" mass="26347">MLKQKILANRAREEDAPGLKSVKMIRHGSDVMVSVKTPLGHLYRTETTFIGSDGLDRIYLAPPKISKIECEEFFQQGYWITIKAISEHGEGAQITLKTRIKHLVTDPVRLVVVDIPVSATLTQLRQEPRYEVNLTGIIQLGSRKLTVELKDISSSGCCFLTELHGPQFSPGMPLSIRVVHPSSGEPYRLSGVTKNIVKSGNANQCGVLFDVNGGENAKSLLSKLIFDGSKLSFKKLTTQ</sequence>
<dbReference type="STRING" id="320778.ABT57_18350"/>
<gene>
    <name evidence="6" type="ORF">ABT57_18350</name>
</gene>
<dbReference type="SUPFAM" id="SSF141371">
    <property type="entry name" value="PilZ domain-like"/>
    <property type="match status" value="2"/>
</dbReference>
<protein>
    <recommendedName>
        <fullName evidence="8">Cation tolerance protein CutA</fullName>
    </recommendedName>
</protein>
<dbReference type="Gene3D" id="2.40.10.220">
    <property type="entry name" value="predicted glycosyltransferase like domains"/>
    <property type="match status" value="1"/>
</dbReference>
<keyword evidence="3" id="KW-0975">Bacterial flagellum</keyword>
<dbReference type="GO" id="GO:0035438">
    <property type="term" value="F:cyclic-di-GMP binding"/>
    <property type="evidence" value="ECO:0007669"/>
    <property type="project" value="InterPro"/>
</dbReference>
<proteinExistence type="predicted"/>
<evidence type="ECO:0000256" key="1">
    <source>
        <dbReference type="ARBA" id="ARBA00022636"/>
    </source>
</evidence>